<dbReference type="InterPro" id="IPR036986">
    <property type="entry name" value="S4_RNA-bd_sf"/>
</dbReference>
<dbReference type="PROSITE" id="PS50889">
    <property type="entry name" value="S4"/>
    <property type="match status" value="1"/>
</dbReference>
<keyword evidence="4" id="KW-1185">Reference proteome</keyword>
<evidence type="ECO:0000313" key="3">
    <source>
        <dbReference type="EMBL" id="AYD90814.1"/>
    </source>
</evidence>
<sequence>MATVTQQPSSSRTSSRPSPSCPPVPHLLRVPVQGRIRLGQFLKLADLVRDGAQARAAVQAGDVTVNAVTETRRGHHLDDGDVVVVDLPSGPVAAVVEVSAAGTPAPAGP</sequence>
<evidence type="ECO:0000313" key="4">
    <source>
        <dbReference type="Proteomes" id="UP000273001"/>
    </source>
</evidence>
<name>A0ABM6Z650_9ACTO</name>
<feature type="compositionally biased region" description="Low complexity" evidence="2">
    <location>
        <begin position="1"/>
        <end position="18"/>
    </location>
</feature>
<proteinExistence type="predicted"/>
<evidence type="ECO:0000256" key="2">
    <source>
        <dbReference type="SAM" id="MobiDB-lite"/>
    </source>
</evidence>
<dbReference type="EMBL" id="CP032514">
    <property type="protein sequence ID" value="AYD90814.1"/>
    <property type="molecule type" value="Genomic_DNA"/>
</dbReference>
<dbReference type="Proteomes" id="UP000273001">
    <property type="component" value="Chromosome"/>
</dbReference>
<organism evidence="3 4">
    <name type="scientific">Actinomyces lilanjuaniae</name>
    <dbReference type="NCBI Taxonomy" id="2321394"/>
    <lineage>
        <taxon>Bacteria</taxon>
        <taxon>Bacillati</taxon>
        <taxon>Actinomycetota</taxon>
        <taxon>Actinomycetes</taxon>
        <taxon>Actinomycetales</taxon>
        <taxon>Actinomycetaceae</taxon>
        <taxon>Actinomyces</taxon>
    </lineage>
</organism>
<dbReference type="Gene3D" id="3.10.290.10">
    <property type="entry name" value="RNA-binding S4 domain"/>
    <property type="match status" value="1"/>
</dbReference>
<reference evidence="3 4" key="1">
    <citation type="submission" date="2018-09" db="EMBL/GenBank/DDBJ databases">
        <authorList>
            <person name="Li J."/>
        </authorList>
    </citation>
    <scope>NUCLEOTIDE SEQUENCE [LARGE SCALE GENOMIC DNA]</scope>
    <source>
        <strain evidence="3 4">2129</strain>
    </source>
</reference>
<dbReference type="Pfam" id="PF13275">
    <property type="entry name" value="S4_2"/>
    <property type="match status" value="1"/>
</dbReference>
<keyword evidence="1" id="KW-0694">RNA-binding</keyword>
<accession>A0ABM6Z650</accession>
<evidence type="ECO:0000256" key="1">
    <source>
        <dbReference type="PROSITE-ProRule" id="PRU00182"/>
    </source>
</evidence>
<gene>
    <name evidence="3" type="ORF">D5R93_05205</name>
</gene>
<feature type="region of interest" description="Disordered" evidence="2">
    <location>
        <begin position="1"/>
        <end position="26"/>
    </location>
</feature>
<protein>
    <submittedName>
        <fullName evidence="3">RNA-binding S4 domain-containing protein</fullName>
    </submittedName>
</protein>
<dbReference type="SUPFAM" id="SSF55174">
    <property type="entry name" value="Alpha-L RNA-binding motif"/>
    <property type="match status" value="1"/>
</dbReference>